<dbReference type="Proteomes" id="UP001218188">
    <property type="component" value="Unassembled WGS sequence"/>
</dbReference>
<protein>
    <submittedName>
        <fullName evidence="1">Uncharacterized protein</fullName>
    </submittedName>
</protein>
<dbReference type="EMBL" id="JARJCM010000115">
    <property type="protein sequence ID" value="KAJ7028194.1"/>
    <property type="molecule type" value="Genomic_DNA"/>
</dbReference>
<name>A0AAD6X0Y0_9AGAR</name>
<proteinExistence type="predicted"/>
<sequence>MQFQLQPYSTSNSDSDLFPSETRLRLDSQRRVQTAQVTVDSIPFPTGGICGVYGYITGTEKEKEGIGGERARFENGQQRQYGADAESAWIARTGTIAAQTRLTRPRTAGAAAWQLHARGLDAHGERTRTECAPSATQNGTWYLVPAALDSGAGAGSLCGGVREGETIWNEGDGEHQAASGSRVERGGGWRATGTIARMWIDGEEAPARVLEGSLCRLGRTSVWAARPVCGAEFDVVSTRSSTRSVRLDPASVGVGA</sequence>
<gene>
    <name evidence="1" type="ORF">C8F04DRAFT_1291675</name>
</gene>
<evidence type="ECO:0000313" key="1">
    <source>
        <dbReference type="EMBL" id="KAJ7028194.1"/>
    </source>
</evidence>
<evidence type="ECO:0000313" key="2">
    <source>
        <dbReference type="Proteomes" id="UP001218188"/>
    </source>
</evidence>
<keyword evidence="2" id="KW-1185">Reference proteome</keyword>
<comment type="caution">
    <text evidence="1">The sequence shown here is derived from an EMBL/GenBank/DDBJ whole genome shotgun (WGS) entry which is preliminary data.</text>
</comment>
<reference evidence="1" key="1">
    <citation type="submission" date="2023-03" db="EMBL/GenBank/DDBJ databases">
        <title>Massive genome expansion in bonnet fungi (Mycena s.s.) driven by repeated elements and novel gene families across ecological guilds.</title>
        <authorList>
            <consortium name="Lawrence Berkeley National Laboratory"/>
            <person name="Harder C.B."/>
            <person name="Miyauchi S."/>
            <person name="Viragh M."/>
            <person name="Kuo A."/>
            <person name="Thoen E."/>
            <person name="Andreopoulos B."/>
            <person name="Lu D."/>
            <person name="Skrede I."/>
            <person name="Drula E."/>
            <person name="Henrissat B."/>
            <person name="Morin E."/>
            <person name="Kohler A."/>
            <person name="Barry K."/>
            <person name="LaButti K."/>
            <person name="Morin E."/>
            <person name="Salamov A."/>
            <person name="Lipzen A."/>
            <person name="Mereny Z."/>
            <person name="Hegedus B."/>
            <person name="Baldrian P."/>
            <person name="Stursova M."/>
            <person name="Weitz H."/>
            <person name="Taylor A."/>
            <person name="Grigoriev I.V."/>
            <person name="Nagy L.G."/>
            <person name="Martin F."/>
            <person name="Kauserud H."/>
        </authorList>
    </citation>
    <scope>NUCLEOTIDE SEQUENCE</scope>
    <source>
        <strain evidence="1">CBHHK200</strain>
    </source>
</reference>
<dbReference type="AlphaFoldDB" id="A0AAD6X0Y0"/>
<organism evidence="1 2">
    <name type="scientific">Mycena alexandri</name>
    <dbReference type="NCBI Taxonomy" id="1745969"/>
    <lineage>
        <taxon>Eukaryota</taxon>
        <taxon>Fungi</taxon>
        <taxon>Dikarya</taxon>
        <taxon>Basidiomycota</taxon>
        <taxon>Agaricomycotina</taxon>
        <taxon>Agaricomycetes</taxon>
        <taxon>Agaricomycetidae</taxon>
        <taxon>Agaricales</taxon>
        <taxon>Marasmiineae</taxon>
        <taxon>Mycenaceae</taxon>
        <taxon>Mycena</taxon>
    </lineage>
</organism>
<accession>A0AAD6X0Y0</accession>